<comment type="similarity">
    <text evidence="1">Belongs to the NmrA-type oxidoreductase family.</text>
</comment>
<dbReference type="OrthoDB" id="9997102at2759"/>
<name>A0A4U0VBZ8_9PEZI</name>
<evidence type="ECO:0000313" key="5">
    <source>
        <dbReference type="Proteomes" id="UP000310066"/>
    </source>
</evidence>
<evidence type="ECO:0000259" key="3">
    <source>
        <dbReference type="Pfam" id="PF05368"/>
    </source>
</evidence>
<dbReference type="Gene3D" id="3.40.50.720">
    <property type="entry name" value="NAD(P)-binding Rossmann-like Domain"/>
    <property type="match status" value="1"/>
</dbReference>
<keyword evidence="2" id="KW-0521">NADP</keyword>
<comment type="caution">
    <text evidence="4">The sequence shown here is derived from an EMBL/GenBank/DDBJ whole genome shotgun (WGS) entry which is preliminary data.</text>
</comment>
<dbReference type="PANTHER" id="PTHR42748">
    <property type="entry name" value="NITROGEN METABOLITE REPRESSION PROTEIN NMRA FAMILY MEMBER"/>
    <property type="match status" value="1"/>
</dbReference>
<evidence type="ECO:0000313" key="4">
    <source>
        <dbReference type="EMBL" id="TKA46480.1"/>
    </source>
</evidence>
<feature type="domain" description="NmrA-like" evidence="3">
    <location>
        <begin position="6"/>
        <end position="116"/>
    </location>
</feature>
<dbReference type="Proteomes" id="UP000310066">
    <property type="component" value="Unassembled WGS sequence"/>
</dbReference>
<dbReference type="PANTHER" id="PTHR42748:SF7">
    <property type="entry name" value="NMRA LIKE REDOX SENSOR 1-RELATED"/>
    <property type="match status" value="1"/>
</dbReference>
<dbReference type="AlphaFoldDB" id="A0A4U0VBZ8"/>
<dbReference type="InterPro" id="IPR008030">
    <property type="entry name" value="NmrA-like"/>
</dbReference>
<dbReference type="SUPFAM" id="SSF51735">
    <property type="entry name" value="NAD(P)-binding Rossmann-fold domains"/>
    <property type="match status" value="1"/>
</dbReference>
<dbReference type="EMBL" id="NAJP01000008">
    <property type="protein sequence ID" value="TKA46480.1"/>
    <property type="molecule type" value="Genomic_DNA"/>
</dbReference>
<accession>A0A4U0VBZ8</accession>
<feature type="domain" description="NmrA-like" evidence="3">
    <location>
        <begin position="145"/>
        <end position="291"/>
    </location>
</feature>
<dbReference type="Gene3D" id="3.90.25.10">
    <property type="entry name" value="UDP-galactose 4-epimerase, domain 1"/>
    <property type="match status" value="1"/>
</dbReference>
<gene>
    <name evidence="4" type="ORF">B0A54_02312</name>
</gene>
<dbReference type="InterPro" id="IPR051164">
    <property type="entry name" value="NmrA-like_oxidored"/>
</dbReference>
<protein>
    <recommendedName>
        <fullName evidence="3">NmrA-like domain-containing protein</fullName>
    </recommendedName>
</protein>
<dbReference type="GO" id="GO:0005634">
    <property type="term" value="C:nucleus"/>
    <property type="evidence" value="ECO:0007669"/>
    <property type="project" value="TreeGrafter"/>
</dbReference>
<dbReference type="InterPro" id="IPR036291">
    <property type="entry name" value="NAD(P)-bd_dom_sf"/>
</dbReference>
<dbReference type="STRING" id="329885.A0A4U0VBZ8"/>
<sequence>MPTPARKLVVTGATGKQGGALIRALLAQQQPTQPFAIYALTRDKTSRSAQALAAEPNVHVIQGDFADPEAVFRQLGGKPWGLFSVTMPMDARREEREGKGMVRAACEAGVEQYVPTFLSLWYWSRLVNRFSIVFTATERGGQTKSDTTPTSVPHFRSKYNIEREIQARSKASPQQVTWTFLRPVAFFENLSDNFFGRGYVAMWRLNGLDRPLQQVSTTDIGLIAADAFLHADSEEYRNKVISLAGDELSPNDAAKVFKEVTGQELPYTYPVVGRLLRWAAKEQLGLMFDWFVTDDFGVDVKALRKRYPFMQDFRTWLAEESAWKKA</sequence>
<dbReference type="Pfam" id="PF05368">
    <property type="entry name" value="NmrA"/>
    <property type="match status" value="2"/>
</dbReference>
<reference evidence="4 5" key="1">
    <citation type="submission" date="2017-03" db="EMBL/GenBank/DDBJ databases">
        <title>Genomes of endolithic fungi from Antarctica.</title>
        <authorList>
            <person name="Coleine C."/>
            <person name="Masonjones S."/>
            <person name="Stajich J.E."/>
        </authorList>
    </citation>
    <scope>NUCLEOTIDE SEQUENCE [LARGE SCALE GENOMIC DNA]</scope>
    <source>
        <strain evidence="4 5">CCFEE 5311</strain>
    </source>
</reference>
<proteinExistence type="inferred from homology"/>
<evidence type="ECO:0000256" key="1">
    <source>
        <dbReference type="ARBA" id="ARBA00006328"/>
    </source>
</evidence>
<evidence type="ECO:0000256" key="2">
    <source>
        <dbReference type="ARBA" id="ARBA00022857"/>
    </source>
</evidence>
<organism evidence="4 5">
    <name type="scientific">Friedmanniomyces endolithicus</name>
    <dbReference type="NCBI Taxonomy" id="329885"/>
    <lineage>
        <taxon>Eukaryota</taxon>
        <taxon>Fungi</taxon>
        <taxon>Dikarya</taxon>
        <taxon>Ascomycota</taxon>
        <taxon>Pezizomycotina</taxon>
        <taxon>Dothideomycetes</taxon>
        <taxon>Dothideomycetidae</taxon>
        <taxon>Mycosphaerellales</taxon>
        <taxon>Teratosphaeriaceae</taxon>
        <taxon>Friedmanniomyces</taxon>
    </lineage>
</organism>